<keyword evidence="8 11" id="KW-0234">DNA repair</keyword>
<dbReference type="SMART" id="SM00279">
    <property type="entry name" value="HhH2"/>
    <property type="match status" value="1"/>
</dbReference>
<dbReference type="InterPro" id="IPR018320">
    <property type="entry name" value="DNA_polymerase_1"/>
</dbReference>
<dbReference type="PROSITE" id="PS00447">
    <property type="entry name" value="DNA_POLYMERASE_A"/>
    <property type="match status" value="1"/>
</dbReference>
<comment type="similarity">
    <text evidence="1 11">Belongs to the DNA polymerase type-A family.</text>
</comment>
<dbReference type="EC" id="2.7.7.7" evidence="10 11"/>
<dbReference type="CDD" id="cd09859">
    <property type="entry name" value="PIN_53EXO"/>
    <property type="match status" value="1"/>
</dbReference>
<dbReference type="InterPro" id="IPR008918">
    <property type="entry name" value="HhH2"/>
</dbReference>
<dbReference type="CDD" id="cd06140">
    <property type="entry name" value="DNA_polA_I_Bacillus_like_exo"/>
    <property type="match status" value="1"/>
</dbReference>
<name>A0ABT3X523_9BACL</name>
<dbReference type="InterPro" id="IPR020046">
    <property type="entry name" value="5-3_exonucl_a-hlix_arch_N"/>
</dbReference>
<dbReference type="InterPro" id="IPR054690">
    <property type="entry name" value="DNA_polI_exonuclease"/>
</dbReference>
<sequence>MSEQKKLVLIDGNSITYRAFFALPPLSNSKGQYTNAAFGFTTMLLRLLQDESPTHLMVAFDKGKANFRHDKYAEYKGTREKTPGELREQFPIVREILDAFGIPYIEKEGYEADDIIGTLTKQAEEAGYESLVVTGDKDLLQLVSDRVTTMLTRKGISETEKYDIEQVKERYGLTPLQIIDLKGLMGDTSDNIPGIPGVGEKTALKLLAQYPSVEEVLAHADEAPGKKLQEKLREHADSARLSKELATILREVPLEDVDFNAFAFDGYDAGKVREVFKALEFKSLMDRLPAGGENAAEDEPAVEAVPLVETVVVSVDDLNDVMTQLPETVGFWLDLEGNYQVGHLVGIAWATPEQAWYLPLAAAEGERPVLPNELVGLFQDKERLKVFYDVKAADVALQSQLVAIDHHCFCTLLGSYLLNPSDGAPDLYDVIKRHVGWTVQPLPKGTAKKAVEISAEERARHAGSIAAANARMQAMLAGALDAQDLLPLYQDLELPLSFVLADMEVAGVRIDTEELRGIGADLRLRIDDLQKEIYELAGLEFNLNSPKQLGEVLFEKLGLPASKKTKTGYSTAADVLEKLAPHAPVVQKILDYRHLGKLLSTYVEGLLHAAREYEQGGYRVHTQFNQALTATGRLSSTEPNLQNIPIRTEEGRRLRHVFVPTDPQWKILAADYSQIELRILAHISADENMIDAFVNDMDIHTRTAADVFEVEPDAVDSNMRRAAKAVNFGIVYGISDFGLSQNLNIPRKQAAEFIENYFAKFSGVQNWMKEIVEQARRDEFVTTLLGRRRYLPDIKASNFNIRSFAERTAMNTPIQGTAADIIKKAMVNVAAALSRENLRARMLLQVHDELIFECPPDEIERLQELVRREMESVVVLSVPLKADINVGDTWYEAK</sequence>
<keyword evidence="2 11" id="KW-0808">Transferase</keyword>
<keyword evidence="11" id="KW-0540">Nuclease</keyword>
<dbReference type="PANTHER" id="PTHR10133">
    <property type="entry name" value="DNA POLYMERASE I"/>
    <property type="match status" value="1"/>
</dbReference>
<comment type="caution">
    <text evidence="14">The sequence shown here is derived from an EMBL/GenBank/DDBJ whole genome shotgun (WGS) entry which is preliminary data.</text>
</comment>
<dbReference type="GO" id="GO:0003887">
    <property type="term" value="F:DNA-directed DNA polymerase activity"/>
    <property type="evidence" value="ECO:0007669"/>
    <property type="project" value="UniProtKB-EC"/>
</dbReference>
<dbReference type="NCBIfam" id="NF004397">
    <property type="entry name" value="PRK05755.1"/>
    <property type="match status" value="1"/>
</dbReference>
<dbReference type="SMART" id="SM00482">
    <property type="entry name" value="POLAc"/>
    <property type="match status" value="1"/>
</dbReference>
<dbReference type="InterPro" id="IPR019760">
    <property type="entry name" value="DNA-dir_DNA_pol_A_CS"/>
</dbReference>
<dbReference type="SUPFAM" id="SSF56672">
    <property type="entry name" value="DNA/RNA polymerases"/>
    <property type="match status" value="1"/>
</dbReference>
<evidence type="ECO:0000313" key="14">
    <source>
        <dbReference type="EMBL" id="MCX7570685.1"/>
    </source>
</evidence>
<protein>
    <recommendedName>
        <fullName evidence="10 11">DNA polymerase I</fullName>
        <ecNumber evidence="10 11">2.7.7.7</ecNumber>
    </recommendedName>
</protein>
<evidence type="ECO:0000256" key="11">
    <source>
        <dbReference type="RuleBase" id="RU004460"/>
    </source>
</evidence>
<dbReference type="InterPro" id="IPR036397">
    <property type="entry name" value="RNaseH_sf"/>
</dbReference>
<dbReference type="SMART" id="SM00475">
    <property type="entry name" value="53EXOc"/>
    <property type="match status" value="1"/>
</dbReference>
<keyword evidence="3 11" id="KW-0548">Nucleotidyltransferase</keyword>
<comment type="function">
    <text evidence="11">In addition to polymerase activity, this DNA polymerase exhibits 5'-3' exonuclease activity.</text>
</comment>
<dbReference type="InterPro" id="IPR020045">
    <property type="entry name" value="DNA_polI_H3TH"/>
</dbReference>
<evidence type="ECO:0000256" key="2">
    <source>
        <dbReference type="ARBA" id="ARBA00022679"/>
    </source>
</evidence>
<dbReference type="InterPro" id="IPR036279">
    <property type="entry name" value="5-3_exonuclease_C_sf"/>
</dbReference>
<dbReference type="InterPro" id="IPR012337">
    <property type="entry name" value="RNaseH-like_sf"/>
</dbReference>
<evidence type="ECO:0000256" key="4">
    <source>
        <dbReference type="ARBA" id="ARBA00022705"/>
    </source>
</evidence>
<dbReference type="Pfam" id="PF22619">
    <property type="entry name" value="DNA_polI_exo1"/>
    <property type="match status" value="1"/>
</dbReference>
<evidence type="ECO:0000256" key="8">
    <source>
        <dbReference type="ARBA" id="ARBA00023204"/>
    </source>
</evidence>
<dbReference type="InterPro" id="IPR043502">
    <property type="entry name" value="DNA/RNA_pol_sf"/>
</dbReference>
<dbReference type="Gene3D" id="3.40.50.1010">
    <property type="entry name" value="5'-nuclease"/>
    <property type="match status" value="1"/>
</dbReference>
<proteinExistence type="inferred from homology"/>
<keyword evidence="15" id="KW-1185">Reference proteome</keyword>
<evidence type="ECO:0000256" key="6">
    <source>
        <dbReference type="ARBA" id="ARBA00022932"/>
    </source>
</evidence>
<dbReference type="InterPro" id="IPR001098">
    <property type="entry name" value="DNA-dir_DNA_pol_A_palm_dom"/>
</dbReference>
<dbReference type="SUPFAM" id="SSF88723">
    <property type="entry name" value="PIN domain-like"/>
    <property type="match status" value="1"/>
</dbReference>
<dbReference type="Gene3D" id="1.10.150.20">
    <property type="entry name" value="5' to 3' exonuclease, C-terminal subdomain"/>
    <property type="match status" value="2"/>
</dbReference>
<evidence type="ECO:0000256" key="7">
    <source>
        <dbReference type="ARBA" id="ARBA00023125"/>
    </source>
</evidence>
<evidence type="ECO:0000259" key="13">
    <source>
        <dbReference type="SMART" id="SM00482"/>
    </source>
</evidence>
<keyword evidence="11" id="KW-0269">Exonuclease</keyword>
<gene>
    <name evidence="11 14" type="primary">polA</name>
    <name evidence="14" type="ORF">OS242_11980</name>
</gene>
<dbReference type="SUPFAM" id="SSF53098">
    <property type="entry name" value="Ribonuclease H-like"/>
    <property type="match status" value="1"/>
</dbReference>
<accession>A0ABT3X523</accession>
<dbReference type="InterPro" id="IPR002298">
    <property type="entry name" value="DNA_polymerase_A"/>
</dbReference>
<dbReference type="CDD" id="cd09898">
    <property type="entry name" value="H3TH_53EXO"/>
    <property type="match status" value="1"/>
</dbReference>
<comment type="catalytic activity">
    <reaction evidence="9 11">
        <text>DNA(n) + a 2'-deoxyribonucleoside 5'-triphosphate = DNA(n+1) + diphosphate</text>
        <dbReference type="Rhea" id="RHEA:22508"/>
        <dbReference type="Rhea" id="RHEA-COMP:17339"/>
        <dbReference type="Rhea" id="RHEA-COMP:17340"/>
        <dbReference type="ChEBI" id="CHEBI:33019"/>
        <dbReference type="ChEBI" id="CHEBI:61560"/>
        <dbReference type="ChEBI" id="CHEBI:173112"/>
        <dbReference type="EC" id="2.7.7.7"/>
    </reaction>
</comment>
<dbReference type="Proteomes" id="UP001208017">
    <property type="component" value="Unassembled WGS sequence"/>
</dbReference>
<dbReference type="NCBIfam" id="TIGR00593">
    <property type="entry name" value="pola"/>
    <property type="match status" value="1"/>
</dbReference>
<dbReference type="InterPro" id="IPR002421">
    <property type="entry name" value="5-3_exonuclease"/>
</dbReference>
<dbReference type="InterPro" id="IPR029060">
    <property type="entry name" value="PIN-like_dom_sf"/>
</dbReference>
<reference evidence="14 15" key="1">
    <citation type="submission" date="2022-11" db="EMBL/GenBank/DDBJ databases">
        <title>Study of microbial diversity in lake waters.</title>
        <authorList>
            <person name="Zhang J."/>
        </authorList>
    </citation>
    <scope>NUCLEOTIDE SEQUENCE [LARGE SCALE GENOMIC DNA]</scope>
    <source>
        <strain evidence="14 15">DT12</strain>
    </source>
</reference>
<dbReference type="Pfam" id="PF00476">
    <property type="entry name" value="DNA_pol_A"/>
    <property type="match status" value="1"/>
</dbReference>
<dbReference type="EMBL" id="JAPMLT010000005">
    <property type="protein sequence ID" value="MCX7570685.1"/>
    <property type="molecule type" value="Genomic_DNA"/>
</dbReference>
<evidence type="ECO:0000256" key="1">
    <source>
        <dbReference type="ARBA" id="ARBA00007705"/>
    </source>
</evidence>
<keyword evidence="4 11" id="KW-0235">DNA replication</keyword>
<evidence type="ECO:0000256" key="9">
    <source>
        <dbReference type="ARBA" id="ARBA00049244"/>
    </source>
</evidence>
<keyword evidence="5 11" id="KW-0227">DNA damage</keyword>
<dbReference type="Gene3D" id="1.20.1060.10">
    <property type="entry name" value="Taq DNA Polymerase, Chain T, domain 4"/>
    <property type="match status" value="1"/>
</dbReference>
<dbReference type="CDD" id="cd08637">
    <property type="entry name" value="DNA_pol_A_pol_I_C"/>
    <property type="match status" value="1"/>
</dbReference>
<dbReference type="PRINTS" id="PR00868">
    <property type="entry name" value="DNAPOLI"/>
</dbReference>
<evidence type="ECO:0000313" key="15">
    <source>
        <dbReference type="Proteomes" id="UP001208017"/>
    </source>
</evidence>
<dbReference type="Pfam" id="PF02739">
    <property type="entry name" value="5_3_exonuc_N"/>
    <property type="match status" value="1"/>
</dbReference>
<evidence type="ECO:0000259" key="12">
    <source>
        <dbReference type="SMART" id="SM00475"/>
    </source>
</evidence>
<keyword evidence="7 11" id="KW-0238">DNA-binding</keyword>
<evidence type="ECO:0000256" key="3">
    <source>
        <dbReference type="ARBA" id="ARBA00022695"/>
    </source>
</evidence>
<feature type="domain" description="5'-3' exonuclease" evidence="12">
    <location>
        <begin position="5"/>
        <end position="265"/>
    </location>
</feature>
<dbReference type="Gene3D" id="3.30.70.370">
    <property type="match status" value="1"/>
</dbReference>
<dbReference type="RefSeq" id="WP_267151933.1">
    <property type="nucleotide sequence ID" value="NZ_JAPMLT010000005.1"/>
</dbReference>
<dbReference type="Gene3D" id="3.30.420.10">
    <property type="entry name" value="Ribonuclease H-like superfamily/Ribonuclease H"/>
    <property type="match status" value="1"/>
</dbReference>
<keyword evidence="11" id="KW-0378">Hydrolase</keyword>
<dbReference type="PANTHER" id="PTHR10133:SF27">
    <property type="entry name" value="DNA POLYMERASE NU"/>
    <property type="match status" value="1"/>
</dbReference>
<evidence type="ECO:0000256" key="5">
    <source>
        <dbReference type="ARBA" id="ARBA00022763"/>
    </source>
</evidence>
<dbReference type="SUPFAM" id="SSF47807">
    <property type="entry name" value="5' to 3' exonuclease, C-terminal subdomain"/>
    <property type="match status" value="1"/>
</dbReference>
<evidence type="ECO:0000256" key="10">
    <source>
        <dbReference type="NCBIfam" id="TIGR00593"/>
    </source>
</evidence>
<keyword evidence="6 11" id="KW-0239">DNA-directed DNA polymerase</keyword>
<comment type="subunit">
    <text evidence="11">Single-chain monomer with multiple functions.</text>
</comment>
<dbReference type="Pfam" id="PF01367">
    <property type="entry name" value="5_3_exonuc"/>
    <property type="match status" value="1"/>
</dbReference>
<feature type="domain" description="DNA-directed DNA polymerase family A palm" evidence="13">
    <location>
        <begin position="651"/>
        <end position="858"/>
    </location>
</feature>
<organism evidence="14 15">
    <name type="scientific">Tumebacillus lacus</name>
    <dbReference type="NCBI Taxonomy" id="2995335"/>
    <lineage>
        <taxon>Bacteria</taxon>
        <taxon>Bacillati</taxon>
        <taxon>Bacillota</taxon>
        <taxon>Bacilli</taxon>
        <taxon>Bacillales</taxon>
        <taxon>Alicyclobacillaceae</taxon>
        <taxon>Tumebacillus</taxon>
    </lineage>
</organism>